<protein>
    <recommendedName>
        <fullName evidence="5">DUF3618 domain-containing protein</fullName>
    </recommendedName>
</protein>
<feature type="transmembrane region" description="Helical" evidence="2">
    <location>
        <begin position="83"/>
        <end position="100"/>
    </location>
</feature>
<keyword evidence="2" id="KW-0472">Membrane</keyword>
<keyword evidence="2" id="KW-1133">Transmembrane helix</keyword>
<dbReference type="RefSeq" id="WP_231485028.1">
    <property type="nucleotide sequence ID" value="NZ_BAAAZO010000001.1"/>
</dbReference>
<evidence type="ECO:0000313" key="3">
    <source>
        <dbReference type="EMBL" id="GAA3592524.1"/>
    </source>
</evidence>
<dbReference type="EMBL" id="BAAAZO010000001">
    <property type="protein sequence ID" value="GAA3592524.1"/>
    <property type="molecule type" value="Genomic_DNA"/>
</dbReference>
<dbReference type="Pfam" id="PF12277">
    <property type="entry name" value="DUF3618"/>
    <property type="match status" value="1"/>
</dbReference>
<evidence type="ECO:0008006" key="5">
    <source>
        <dbReference type="Google" id="ProtNLM"/>
    </source>
</evidence>
<comment type="caution">
    <text evidence="3">The sequence shown here is derived from an EMBL/GenBank/DDBJ whole genome shotgun (WGS) entry which is preliminary data.</text>
</comment>
<keyword evidence="2" id="KW-0812">Transmembrane</keyword>
<dbReference type="Proteomes" id="UP001501074">
    <property type="component" value="Unassembled WGS sequence"/>
</dbReference>
<name>A0ABP6YXD8_9ACTN</name>
<gene>
    <name evidence="3" type="ORF">GCM10022223_04010</name>
</gene>
<organism evidence="3 4">
    <name type="scientific">Kineosporia mesophila</name>
    <dbReference type="NCBI Taxonomy" id="566012"/>
    <lineage>
        <taxon>Bacteria</taxon>
        <taxon>Bacillati</taxon>
        <taxon>Actinomycetota</taxon>
        <taxon>Actinomycetes</taxon>
        <taxon>Kineosporiales</taxon>
        <taxon>Kineosporiaceae</taxon>
        <taxon>Kineosporia</taxon>
    </lineage>
</organism>
<accession>A0ABP6YXD8</accession>
<keyword evidence="4" id="KW-1185">Reference proteome</keyword>
<sequence length="104" mass="11009">MSDKKSGDQKPAGSGSPDEAPSGSPTELELQIQARREHLAATIDELTTRAQPKEIARRSAAALSDRFQTVTHTPEGELRSERVAAVAGAFVVIAGALIFIRGRG</sequence>
<dbReference type="InterPro" id="IPR022062">
    <property type="entry name" value="DUF3618"/>
</dbReference>
<evidence type="ECO:0000313" key="4">
    <source>
        <dbReference type="Proteomes" id="UP001501074"/>
    </source>
</evidence>
<evidence type="ECO:0000256" key="2">
    <source>
        <dbReference type="SAM" id="Phobius"/>
    </source>
</evidence>
<evidence type="ECO:0000256" key="1">
    <source>
        <dbReference type="SAM" id="MobiDB-lite"/>
    </source>
</evidence>
<proteinExistence type="predicted"/>
<feature type="region of interest" description="Disordered" evidence="1">
    <location>
        <begin position="1"/>
        <end position="27"/>
    </location>
</feature>
<reference evidence="4" key="1">
    <citation type="journal article" date="2019" name="Int. J. Syst. Evol. Microbiol.">
        <title>The Global Catalogue of Microorganisms (GCM) 10K type strain sequencing project: providing services to taxonomists for standard genome sequencing and annotation.</title>
        <authorList>
            <consortium name="The Broad Institute Genomics Platform"/>
            <consortium name="The Broad Institute Genome Sequencing Center for Infectious Disease"/>
            <person name="Wu L."/>
            <person name="Ma J."/>
        </authorList>
    </citation>
    <scope>NUCLEOTIDE SEQUENCE [LARGE SCALE GENOMIC DNA]</scope>
    <source>
        <strain evidence="4">JCM 16902</strain>
    </source>
</reference>